<dbReference type="Proteomes" id="UP000248627">
    <property type="component" value="Unassembled WGS sequence"/>
</dbReference>
<evidence type="ECO:0000313" key="1">
    <source>
        <dbReference type="EMBL" id="PZF94453.1"/>
    </source>
</evidence>
<dbReference type="InterPro" id="IPR011047">
    <property type="entry name" value="Quinoprotein_ADH-like_sf"/>
</dbReference>
<dbReference type="SUPFAM" id="SSF50998">
    <property type="entry name" value="Quinoprotein alcohol dehydrogenase-like"/>
    <property type="match status" value="1"/>
</dbReference>
<dbReference type="EMBL" id="POTX01000106">
    <property type="protein sequence ID" value="PZF94453.1"/>
    <property type="molecule type" value="Genomic_DNA"/>
</dbReference>
<keyword evidence="2" id="KW-1185">Reference proteome</keyword>
<dbReference type="AlphaFoldDB" id="A0A2W2DNR5"/>
<proteinExistence type="predicted"/>
<accession>A0A2W2DNR5</accession>
<comment type="caution">
    <text evidence="1">The sequence shown here is derived from an EMBL/GenBank/DDBJ whole genome shotgun (WGS) entry which is preliminary data.</text>
</comment>
<dbReference type="Gene3D" id="2.130.10.10">
    <property type="entry name" value="YVTN repeat-like/Quinoprotein amine dehydrogenase"/>
    <property type="match status" value="1"/>
</dbReference>
<sequence length="336" mass="37006">MSGWSLPPALGEVIDLAAIDDADGSRWLALTADGTIAALDPDGDEITVLATVELVDEPEHQPWGNHPLRRRLHASPCGRFAAVVNDYGRYGRVVDLGRGGVVTLALDGGNYHSNTVPFSLTFAVVDDRPVVVHRTRWNRLDVSDPATGELLTAREIEKTSEQERPPHHLDYFHGRLLCSPGSRTLADDGWIWHPVGEPAVWQLRPWLDGNVWESEDGPTRQRLCYRDYYWDGPLCFVGDDLLAVGGIGDNDETMLPGVRLFDVASGRELTSFAGPAGAWFSDGRRLYSAQHDGLHIWDPLTGHRTGTLPGFTPTCRHRGSGELAAVTDGVLHRWRA</sequence>
<protein>
    <recommendedName>
        <fullName evidence="3">WD40 repeat domain-containing protein</fullName>
    </recommendedName>
</protein>
<gene>
    <name evidence="1" type="ORF">C1I93_16625</name>
</gene>
<organism evidence="1 2">
    <name type="scientific">Micromonospora endophytica</name>
    <dbReference type="NCBI Taxonomy" id="515350"/>
    <lineage>
        <taxon>Bacteria</taxon>
        <taxon>Bacillati</taxon>
        <taxon>Actinomycetota</taxon>
        <taxon>Actinomycetes</taxon>
        <taxon>Micromonosporales</taxon>
        <taxon>Micromonosporaceae</taxon>
        <taxon>Micromonospora</taxon>
    </lineage>
</organism>
<dbReference type="InterPro" id="IPR015943">
    <property type="entry name" value="WD40/YVTN_repeat-like_dom_sf"/>
</dbReference>
<evidence type="ECO:0008006" key="3">
    <source>
        <dbReference type="Google" id="ProtNLM"/>
    </source>
</evidence>
<dbReference type="OrthoDB" id="9765809at2"/>
<name>A0A2W2DNR5_9ACTN</name>
<evidence type="ECO:0000313" key="2">
    <source>
        <dbReference type="Proteomes" id="UP000248627"/>
    </source>
</evidence>
<reference evidence="1 2" key="1">
    <citation type="submission" date="2018-01" db="EMBL/GenBank/DDBJ databases">
        <title>Draft genome sequence of Jishengella endophytica.</title>
        <authorList>
            <person name="Sahin N."/>
            <person name="Ay H."/>
            <person name="Saygin H."/>
        </authorList>
    </citation>
    <scope>NUCLEOTIDE SEQUENCE [LARGE SCALE GENOMIC DNA]</scope>
    <source>
        <strain evidence="1 2">DSM 45430</strain>
    </source>
</reference>